<dbReference type="HOGENOM" id="CLU_169753_0_0_6"/>
<organism evidence="2 3">
    <name type="scientific">Xanthomonas oryzae pv. oryzae (strain KACC10331 / KXO85)</name>
    <dbReference type="NCBI Taxonomy" id="291331"/>
    <lineage>
        <taxon>Bacteria</taxon>
        <taxon>Pseudomonadati</taxon>
        <taxon>Pseudomonadota</taxon>
        <taxon>Gammaproteobacteria</taxon>
        <taxon>Lysobacterales</taxon>
        <taxon>Lysobacteraceae</taxon>
        <taxon>Xanthomonas</taxon>
    </lineage>
</organism>
<gene>
    <name evidence="2" type="primary">tnpA</name>
    <name evidence="2" type="ordered locus">XOO1398</name>
</gene>
<reference evidence="2 3" key="1">
    <citation type="journal article" date="2005" name="Nucleic Acids Res.">
        <title>The genome sequence of Xanthomonas oryzae pathovar oryzae KACC10331, the bacterial blight pathogen of rice.</title>
        <authorList>
            <person name="Lee B.M."/>
            <person name="Park Y.J."/>
            <person name="Park D.S."/>
            <person name="Kang H.W."/>
            <person name="Kim J.G."/>
            <person name="Song E.S."/>
            <person name="Park I.C."/>
            <person name="Yoon U.H."/>
            <person name="Hahn J.H."/>
            <person name="Koo B.S."/>
            <person name="Lee G.B."/>
            <person name="Kim H."/>
            <person name="Park H.S."/>
            <person name="Yoon K.O."/>
            <person name="Kim J.H."/>
            <person name="Jung C.H."/>
            <person name="Koh N.H."/>
            <person name="Seo J.S."/>
            <person name="Go S.J."/>
        </authorList>
    </citation>
    <scope>NUCLEOTIDE SEQUENCE [LARGE SCALE GENOMIC DNA]</scope>
    <source>
        <strain evidence="3">KACC10331 / KXO85</strain>
    </source>
</reference>
<dbReference type="STRING" id="291331.XOO1398"/>
<accession>Q5H319</accession>
<protein>
    <submittedName>
        <fullName evidence="2">Transposase</fullName>
    </submittedName>
</protein>
<feature type="region of interest" description="Disordered" evidence="1">
    <location>
        <begin position="32"/>
        <end position="52"/>
    </location>
</feature>
<dbReference type="Proteomes" id="UP000006735">
    <property type="component" value="Chromosome"/>
</dbReference>
<dbReference type="EMBL" id="AE013598">
    <property type="protein sequence ID" value="AAW74652.1"/>
    <property type="molecule type" value="Genomic_DNA"/>
</dbReference>
<keyword evidence="3" id="KW-1185">Reference proteome</keyword>
<dbReference type="KEGG" id="xoo:XOO1398"/>
<evidence type="ECO:0000313" key="2">
    <source>
        <dbReference type="EMBL" id="AAW74652.1"/>
    </source>
</evidence>
<sequence length="115" mass="12261">MIICNTVELPDRRETLEAEADQKQTRIEVGQALGAHQGQPAGEGGTPVPGDQASVWLRQGALSRPGQEHRADADAVCAVESVAEAQRVNARCGEGVPVTREIHRKRAENGKKSGV</sequence>
<dbReference type="AlphaFoldDB" id="Q5H319"/>
<name>Q5H319_XANOR</name>
<proteinExistence type="predicted"/>
<evidence type="ECO:0000313" key="3">
    <source>
        <dbReference type="Proteomes" id="UP000006735"/>
    </source>
</evidence>
<evidence type="ECO:0000256" key="1">
    <source>
        <dbReference type="SAM" id="MobiDB-lite"/>
    </source>
</evidence>